<protein>
    <submittedName>
        <fullName evidence="2">Uncharacterized protein</fullName>
    </submittedName>
</protein>
<feature type="transmembrane region" description="Helical" evidence="1">
    <location>
        <begin position="135"/>
        <end position="157"/>
    </location>
</feature>
<feature type="transmembrane region" description="Helical" evidence="1">
    <location>
        <begin position="20"/>
        <end position="38"/>
    </location>
</feature>
<dbReference type="Proteomes" id="UP000175691">
    <property type="component" value="Unassembled WGS sequence"/>
</dbReference>
<feature type="transmembrane region" description="Helical" evidence="1">
    <location>
        <begin position="104"/>
        <end position="123"/>
    </location>
</feature>
<feature type="transmembrane region" description="Helical" evidence="1">
    <location>
        <begin position="213"/>
        <end position="232"/>
    </location>
</feature>
<evidence type="ECO:0000313" key="2">
    <source>
        <dbReference type="EMBL" id="OFC71522.1"/>
    </source>
</evidence>
<organism evidence="2 3">
    <name type="scientific">Alteromonas confluentis</name>
    <dbReference type="NCBI Taxonomy" id="1656094"/>
    <lineage>
        <taxon>Bacteria</taxon>
        <taxon>Pseudomonadati</taxon>
        <taxon>Pseudomonadota</taxon>
        <taxon>Gammaproteobacteria</taxon>
        <taxon>Alteromonadales</taxon>
        <taxon>Alteromonadaceae</taxon>
        <taxon>Alteromonas/Salinimonas group</taxon>
        <taxon>Alteromonas</taxon>
    </lineage>
</organism>
<feature type="transmembrane region" description="Helical" evidence="1">
    <location>
        <begin position="50"/>
        <end position="67"/>
    </location>
</feature>
<accession>A0A1E7ZDJ9</accession>
<evidence type="ECO:0000256" key="1">
    <source>
        <dbReference type="SAM" id="Phobius"/>
    </source>
</evidence>
<dbReference type="STRING" id="1656094.BFC18_07240"/>
<dbReference type="AlphaFoldDB" id="A0A1E7ZDJ9"/>
<dbReference type="RefSeq" id="WP_070124365.1">
    <property type="nucleotide sequence ID" value="NZ_MDHN01000013.1"/>
</dbReference>
<gene>
    <name evidence="2" type="ORF">BFC18_07240</name>
</gene>
<keyword evidence="1" id="KW-0812">Transmembrane</keyword>
<comment type="caution">
    <text evidence="2">The sequence shown here is derived from an EMBL/GenBank/DDBJ whole genome shotgun (WGS) entry which is preliminary data.</text>
</comment>
<name>A0A1E7ZDJ9_9ALTE</name>
<dbReference type="OrthoDB" id="6336579at2"/>
<dbReference type="EMBL" id="MDHN01000013">
    <property type="protein sequence ID" value="OFC71522.1"/>
    <property type="molecule type" value="Genomic_DNA"/>
</dbReference>
<keyword evidence="1" id="KW-1133">Transmembrane helix</keyword>
<sequence length="321" mass="36564">MTTHYNYPSSSASSFWRMPLSYFFICCVINYFTGALDLQTISDARGQRDFNAAVGMPLLTSFFWISLRVQQQQMASAIMSYLLDKNALSLFAQHRARLASKLRQQIITSATLAVSVTVVYIISEELVAFDLNAQVLVLDLIAVPFWFFFWLFLFQMVSSTQYITRHFITKIITTSGELKALRRISSLSVENTLFGLIALVIIPVFWFNTQIPAIDMFIVTIFSLSLIAYLFMPAYRIVGLISTQKQQVIDKLTVGLVAIHKVEQHNKLEAERRHTLEREIEEVENISASPVPFELAKRLISVVMLVPASWMALLYLEHLVG</sequence>
<proteinExistence type="predicted"/>
<reference evidence="2 3" key="1">
    <citation type="submission" date="2016-08" db="EMBL/GenBank/DDBJ databases">
        <authorList>
            <person name="Seilhamer J.J."/>
        </authorList>
    </citation>
    <scope>NUCLEOTIDE SEQUENCE [LARGE SCALE GENOMIC DNA]</scope>
    <source>
        <strain evidence="2 3">KCTC 42603</strain>
    </source>
</reference>
<feature type="transmembrane region" description="Helical" evidence="1">
    <location>
        <begin position="187"/>
        <end position="207"/>
    </location>
</feature>
<keyword evidence="3" id="KW-1185">Reference proteome</keyword>
<keyword evidence="1" id="KW-0472">Membrane</keyword>
<evidence type="ECO:0000313" key="3">
    <source>
        <dbReference type="Proteomes" id="UP000175691"/>
    </source>
</evidence>